<dbReference type="Proteomes" id="UP001458880">
    <property type="component" value="Unassembled WGS sequence"/>
</dbReference>
<sequence length="89" mass="10130">MADCDIRFARGSSLHEALAMLKKMSSLILQPTYVVMMPPDDDGETDEDSGQEDEMFTDNLPPTQLRALAEIHVFLKITIPMMKIFLWLN</sequence>
<feature type="region of interest" description="Disordered" evidence="1">
    <location>
        <begin position="38"/>
        <end position="58"/>
    </location>
</feature>
<evidence type="ECO:0000313" key="3">
    <source>
        <dbReference type="Proteomes" id="UP001458880"/>
    </source>
</evidence>
<reference evidence="2 3" key="1">
    <citation type="journal article" date="2024" name="BMC Genomics">
        <title>De novo assembly and annotation of Popillia japonica's genome with initial clues to its potential as an invasive pest.</title>
        <authorList>
            <person name="Cucini C."/>
            <person name="Boschi S."/>
            <person name="Funari R."/>
            <person name="Cardaioli E."/>
            <person name="Iannotti N."/>
            <person name="Marturano G."/>
            <person name="Paoli F."/>
            <person name="Bruttini M."/>
            <person name="Carapelli A."/>
            <person name="Frati F."/>
            <person name="Nardi F."/>
        </authorList>
    </citation>
    <scope>NUCLEOTIDE SEQUENCE [LARGE SCALE GENOMIC DNA]</scope>
    <source>
        <strain evidence="2">DMR45628</strain>
    </source>
</reference>
<evidence type="ECO:0000256" key="1">
    <source>
        <dbReference type="SAM" id="MobiDB-lite"/>
    </source>
</evidence>
<dbReference type="AlphaFoldDB" id="A0AAW1K0F9"/>
<name>A0AAW1K0F9_POPJA</name>
<keyword evidence="3" id="KW-1185">Reference proteome</keyword>
<accession>A0AAW1K0F9</accession>
<dbReference type="EMBL" id="JASPKY010000288">
    <property type="protein sequence ID" value="KAK9710803.1"/>
    <property type="molecule type" value="Genomic_DNA"/>
</dbReference>
<evidence type="ECO:0000313" key="2">
    <source>
        <dbReference type="EMBL" id="KAK9710803.1"/>
    </source>
</evidence>
<feature type="compositionally biased region" description="Acidic residues" evidence="1">
    <location>
        <begin position="39"/>
        <end position="56"/>
    </location>
</feature>
<organism evidence="2 3">
    <name type="scientific">Popillia japonica</name>
    <name type="common">Japanese beetle</name>
    <dbReference type="NCBI Taxonomy" id="7064"/>
    <lineage>
        <taxon>Eukaryota</taxon>
        <taxon>Metazoa</taxon>
        <taxon>Ecdysozoa</taxon>
        <taxon>Arthropoda</taxon>
        <taxon>Hexapoda</taxon>
        <taxon>Insecta</taxon>
        <taxon>Pterygota</taxon>
        <taxon>Neoptera</taxon>
        <taxon>Endopterygota</taxon>
        <taxon>Coleoptera</taxon>
        <taxon>Polyphaga</taxon>
        <taxon>Scarabaeiformia</taxon>
        <taxon>Scarabaeidae</taxon>
        <taxon>Rutelinae</taxon>
        <taxon>Popillia</taxon>
    </lineage>
</organism>
<comment type="caution">
    <text evidence="2">The sequence shown here is derived from an EMBL/GenBank/DDBJ whole genome shotgun (WGS) entry which is preliminary data.</text>
</comment>
<gene>
    <name evidence="2" type="ORF">QE152_g25836</name>
</gene>
<protein>
    <submittedName>
        <fullName evidence="2">Uncharacterized protein</fullName>
    </submittedName>
</protein>
<proteinExistence type="predicted"/>